<dbReference type="Pfam" id="PF07734">
    <property type="entry name" value="FBA_1"/>
    <property type="match status" value="1"/>
</dbReference>
<sequence>MATKIKSTGDMSWSKLLTVGRTYPLCNGMSFLANPENRVLVYPIKYKNSSNCLHIVETDKYIKIELHDVGSESSLPH</sequence>
<organism evidence="2 3">
    <name type="scientific">Eruca vesicaria subsp. sativa</name>
    <name type="common">Garden rocket</name>
    <name type="synonym">Eruca sativa</name>
    <dbReference type="NCBI Taxonomy" id="29727"/>
    <lineage>
        <taxon>Eukaryota</taxon>
        <taxon>Viridiplantae</taxon>
        <taxon>Streptophyta</taxon>
        <taxon>Embryophyta</taxon>
        <taxon>Tracheophyta</taxon>
        <taxon>Spermatophyta</taxon>
        <taxon>Magnoliopsida</taxon>
        <taxon>eudicotyledons</taxon>
        <taxon>Gunneridae</taxon>
        <taxon>Pentapetalae</taxon>
        <taxon>rosids</taxon>
        <taxon>malvids</taxon>
        <taxon>Brassicales</taxon>
        <taxon>Brassicaceae</taxon>
        <taxon>Brassiceae</taxon>
        <taxon>Eruca</taxon>
    </lineage>
</organism>
<feature type="non-terminal residue" evidence="2">
    <location>
        <position position="77"/>
    </location>
</feature>
<dbReference type="EMBL" id="CAKOAT010204710">
    <property type="protein sequence ID" value="CAH8355194.1"/>
    <property type="molecule type" value="Genomic_DNA"/>
</dbReference>
<dbReference type="InterPro" id="IPR006527">
    <property type="entry name" value="F-box-assoc_dom_typ1"/>
</dbReference>
<dbReference type="AlphaFoldDB" id="A0ABC8K8G6"/>
<gene>
    <name evidence="2" type="ORF">ERUC_LOCUS20949</name>
</gene>
<evidence type="ECO:0000313" key="2">
    <source>
        <dbReference type="EMBL" id="CAH8355194.1"/>
    </source>
</evidence>
<proteinExistence type="predicted"/>
<accession>A0ABC8K8G6</accession>
<evidence type="ECO:0000313" key="3">
    <source>
        <dbReference type="Proteomes" id="UP001642260"/>
    </source>
</evidence>
<dbReference type="Proteomes" id="UP001642260">
    <property type="component" value="Unassembled WGS sequence"/>
</dbReference>
<comment type="caution">
    <text evidence="2">The sequence shown here is derived from an EMBL/GenBank/DDBJ whole genome shotgun (WGS) entry which is preliminary data.</text>
</comment>
<protein>
    <recommendedName>
        <fullName evidence="1">F-box associated beta-propeller type 1 domain-containing protein</fullName>
    </recommendedName>
</protein>
<name>A0ABC8K8G6_ERUVS</name>
<keyword evidence="3" id="KW-1185">Reference proteome</keyword>
<evidence type="ECO:0000259" key="1">
    <source>
        <dbReference type="Pfam" id="PF07734"/>
    </source>
</evidence>
<reference evidence="2 3" key="1">
    <citation type="submission" date="2022-03" db="EMBL/GenBank/DDBJ databases">
        <authorList>
            <person name="Macdonald S."/>
            <person name="Ahmed S."/>
            <person name="Newling K."/>
        </authorList>
    </citation>
    <scope>NUCLEOTIDE SEQUENCE [LARGE SCALE GENOMIC DNA]</scope>
</reference>
<feature type="domain" description="F-box associated beta-propeller type 1" evidence="1">
    <location>
        <begin position="2"/>
        <end position="68"/>
    </location>
</feature>